<feature type="region of interest" description="Disordered" evidence="1">
    <location>
        <begin position="323"/>
        <end position="342"/>
    </location>
</feature>
<comment type="caution">
    <text evidence="2">The sequence shown here is derived from an EMBL/GenBank/DDBJ whole genome shotgun (WGS) entry which is preliminary data.</text>
</comment>
<protein>
    <submittedName>
        <fullName evidence="2">Uncharacterized protein</fullName>
    </submittedName>
</protein>
<dbReference type="OrthoDB" id="5890723at2759"/>
<keyword evidence="3" id="KW-1185">Reference proteome</keyword>
<feature type="compositionally biased region" description="Polar residues" evidence="1">
    <location>
        <begin position="40"/>
        <end position="67"/>
    </location>
</feature>
<feature type="compositionally biased region" description="Low complexity" evidence="1">
    <location>
        <begin position="323"/>
        <end position="336"/>
    </location>
</feature>
<feature type="region of interest" description="Disordered" evidence="1">
    <location>
        <begin position="1"/>
        <end position="72"/>
    </location>
</feature>
<evidence type="ECO:0000313" key="2">
    <source>
        <dbReference type="EMBL" id="TMS38174.1"/>
    </source>
</evidence>
<evidence type="ECO:0000313" key="3">
    <source>
        <dbReference type="Proteomes" id="UP000298663"/>
    </source>
</evidence>
<feature type="compositionally biased region" description="Polar residues" evidence="1">
    <location>
        <begin position="9"/>
        <end position="20"/>
    </location>
</feature>
<proteinExistence type="predicted"/>
<reference evidence="2 3" key="2">
    <citation type="journal article" date="2019" name="G3 (Bethesda)">
        <title>Hybrid Assembly of the Genome of the Entomopathogenic Nematode Steinernema carpocapsae Identifies the X-Chromosome.</title>
        <authorList>
            <person name="Serra L."/>
            <person name="Macchietto M."/>
            <person name="Macias-Munoz A."/>
            <person name="McGill C.J."/>
            <person name="Rodriguez I.M."/>
            <person name="Rodriguez B."/>
            <person name="Murad R."/>
            <person name="Mortazavi A."/>
        </authorList>
    </citation>
    <scope>NUCLEOTIDE SEQUENCE [LARGE SCALE GENOMIC DNA]</scope>
    <source>
        <strain evidence="2 3">ALL</strain>
    </source>
</reference>
<evidence type="ECO:0000256" key="1">
    <source>
        <dbReference type="SAM" id="MobiDB-lite"/>
    </source>
</evidence>
<sequence length="390" mass="43116">MSRRKTPSCAGSSDDNSFAWPSTAGILETPDRKRPRRSIDTTCSDYGLSTSFGSPESHQVPPSTSPLLKTPVQPGKSCIHLTPSPLSSFRVRQSVSGSLKLSNPNNATEVRFTGSSLARLSPVKIGQFNKSTSNGRPLAPIQSNASRCLNDTFRMDDSAYNSCNESSLLFDSFRDNRRRSSILETPSKLFKINQMSYEPNSSDLFFSTSTPVKACNFSIYRSNYIAEQPSGRLETCVTDNSDFMISPTRYLDPSPIKPPKPVEKIPVIAQSVARKLYPKEETTKPVENKSLSLACLLDDFDPFLSDSDRDLLQKAGYEQTAVSFPKPLKSSDSKPSIRGPFAGKKKQLKPIFTSIQIRQACADTPDTYELIGQARRYLQARPDLAQPAQE</sequence>
<dbReference type="Proteomes" id="UP000298663">
    <property type="component" value="Unassembled WGS sequence"/>
</dbReference>
<gene>
    <name evidence="2" type="ORF">L596_004953</name>
</gene>
<dbReference type="AlphaFoldDB" id="A0A4U8UYH8"/>
<organism evidence="2 3">
    <name type="scientific">Steinernema carpocapsae</name>
    <name type="common">Entomopathogenic nematode</name>
    <dbReference type="NCBI Taxonomy" id="34508"/>
    <lineage>
        <taxon>Eukaryota</taxon>
        <taxon>Metazoa</taxon>
        <taxon>Ecdysozoa</taxon>
        <taxon>Nematoda</taxon>
        <taxon>Chromadorea</taxon>
        <taxon>Rhabditida</taxon>
        <taxon>Tylenchina</taxon>
        <taxon>Panagrolaimomorpha</taxon>
        <taxon>Strongyloidoidea</taxon>
        <taxon>Steinernematidae</taxon>
        <taxon>Steinernema</taxon>
    </lineage>
</organism>
<accession>A0A4U8UYH8</accession>
<dbReference type="EMBL" id="AZBU02000001">
    <property type="protein sequence ID" value="TMS38174.1"/>
    <property type="molecule type" value="Genomic_DNA"/>
</dbReference>
<reference evidence="2 3" key="1">
    <citation type="journal article" date="2015" name="Genome Biol.">
        <title>Comparative genomics of Steinernema reveals deeply conserved gene regulatory networks.</title>
        <authorList>
            <person name="Dillman A.R."/>
            <person name="Macchietto M."/>
            <person name="Porter C.F."/>
            <person name="Rogers A."/>
            <person name="Williams B."/>
            <person name="Antoshechkin I."/>
            <person name="Lee M.M."/>
            <person name="Goodwin Z."/>
            <person name="Lu X."/>
            <person name="Lewis E.E."/>
            <person name="Goodrich-Blair H."/>
            <person name="Stock S.P."/>
            <person name="Adams B.J."/>
            <person name="Sternberg P.W."/>
            <person name="Mortazavi A."/>
        </authorList>
    </citation>
    <scope>NUCLEOTIDE SEQUENCE [LARGE SCALE GENOMIC DNA]</scope>
    <source>
        <strain evidence="2 3">ALL</strain>
    </source>
</reference>
<name>A0A4U8UYH8_STECR</name>